<accession>A0A0P8CZP1</accession>
<dbReference type="CDD" id="cd07896">
    <property type="entry name" value="Adenylation_kDNA_ligase_like"/>
    <property type="match status" value="1"/>
</dbReference>
<organism evidence="8 9">
    <name type="scientific">Marinobacter excellens HL-55</name>
    <dbReference type="NCBI Taxonomy" id="1305731"/>
    <lineage>
        <taxon>Bacteria</taxon>
        <taxon>Pseudomonadati</taxon>
        <taxon>Pseudomonadota</taxon>
        <taxon>Gammaproteobacteria</taxon>
        <taxon>Pseudomonadales</taxon>
        <taxon>Marinobacteraceae</taxon>
        <taxon>Marinobacter</taxon>
    </lineage>
</organism>
<dbReference type="NCBIfam" id="NF006592">
    <property type="entry name" value="PRK09125.1"/>
    <property type="match status" value="1"/>
</dbReference>
<dbReference type="STRING" id="1305731.GCA_000934705_03261"/>
<evidence type="ECO:0000313" key="8">
    <source>
        <dbReference type="EMBL" id="KPQ28991.1"/>
    </source>
</evidence>
<dbReference type="Gene3D" id="2.40.50.140">
    <property type="entry name" value="Nucleic acid-binding proteins"/>
    <property type="match status" value="1"/>
</dbReference>
<evidence type="ECO:0000256" key="6">
    <source>
        <dbReference type="ARBA" id="ARBA00034003"/>
    </source>
</evidence>
<sequence>MPHVFIWSARAIALAVSFICLSSVLLPGVARAQPPAITLANVYHQGVDLRHYWVSEKLDGVRAFWDGEQFWSRGGHVYQAPDWFTEGFPDHPLDGELWSGREQFAQLSGVVRKQQPVDREWRQVRFHAFDLPLENTLFEVRYQRLTSLVSAAGSRYLVLVNQHPVASHEALMAQLEQTVTAGGEGLMLKRKAGLYQAGRSDDLLKVTAFDDAEAIVVAHLPGKGKYQGMMGALEVELENGRRFRIGTGFSDADRRDPPRPGATVTFRYRGYTATGLPRFASYLRVRNDEPEPAD</sequence>
<dbReference type="Proteomes" id="UP000050416">
    <property type="component" value="Unassembled WGS sequence"/>
</dbReference>
<reference evidence="8 9" key="1">
    <citation type="submission" date="2015-09" db="EMBL/GenBank/DDBJ databases">
        <title>Identification and resolution of microdiversity through metagenomic sequencing of parallel consortia.</title>
        <authorList>
            <person name="Nelson W.C."/>
            <person name="Romine M.F."/>
            <person name="Lindemann S.R."/>
        </authorList>
    </citation>
    <scope>NUCLEOTIDE SEQUENCE [LARGE SCALE GENOMIC DNA]</scope>
    <source>
        <strain evidence="8">HL-55</strain>
    </source>
</reference>
<dbReference type="GO" id="GO:0005524">
    <property type="term" value="F:ATP binding"/>
    <property type="evidence" value="ECO:0007669"/>
    <property type="project" value="InterPro"/>
</dbReference>
<feature type="domain" description="ATP-dependent DNA ligase family profile" evidence="7">
    <location>
        <begin position="141"/>
        <end position="239"/>
    </location>
</feature>
<keyword evidence="5" id="KW-0234">DNA repair</keyword>
<dbReference type="CDD" id="cd08041">
    <property type="entry name" value="OBF_kDNA_ligase_like"/>
    <property type="match status" value="1"/>
</dbReference>
<dbReference type="OrthoDB" id="9782700at2"/>
<dbReference type="PANTHER" id="PTHR47810">
    <property type="entry name" value="DNA LIGASE"/>
    <property type="match status" value="1"/>
</dbReference>
<keyword evidence="3" id="KW-0235">DNA replication</keyword>
<dbReference type="SUPFAM" id="SSF56091">
    <property type="entry name" value="DNA ligase/mRNA capping enzyme, catalytic domain"/>
    <property type="match status" value="1"/>
</dbReference>
<dbReference type="EC" id="6.5.1.1" evidence="8"/>
<dbReference type="Pfam" id="PF01068">
    <property type="entry name" value="DNA_ligase_A_M"/>
    <property type="match status" value="1"/>
</dbReference>
<evidence type="ECO:0000313" key="9">
    <source>
        <dbReference type="Proteomes" id="UP000050416"/>
    </source>
</evidence>
<dbReference type="InterPro" id="IPR029319">
    <property type="entry name" value="DNA_ligase_OB"/>
</dbReference>
<evidence type="ECO:0000259" key="7">
    <source>
        <dbReference type="PROSITE" id="PS50160"/>
    </source>
</evidence>
<comment type="cofactor">
    <cofactor evidence="1">
        <name>a divalent metal cation</name>
        <dbReference type="ChEBI" id="CHEBI:60240"/>
    </cofactor>
</comment>
<keyword evidence="4" id="KW-0227">DNA damage</keyword>
<proteinExistence type="predicted"/>
<name>A0A0P8CZP1_9GAMM</name>
<dbReference type="InterPro" id="IPR050326">
    <property type="entry name" value="NAD_dep_DNA_ligaseB"/>
</dbReference>
<protein>
    <submittedName>
        <fullName evidence="8">DNA ligase (ATP)</fullName>
        <ecNumber evidence="8">6.5.1.1</ecNumber>
    </submittedName>
</protein>
<keyword evidence="2 8" id="KW-0436">Ligase</keyword>
<dbReference type="Gene3D" id="3.30.1490.70">
    <property type="match status" value="1"/>
</dbReference>
<evidence type="ECO:0000256" key="3">
    <source>
        <dbReference type="ARBA" id="ARBA00022705"/>
    </source>
</evidence>
<dbReference type="SUPFAM" id="SSF50249">
    <property type="entry name" value="Nucleic acid-binding proteins"/>
    <property type="match status" value="1"/>
</dbReference>
<dbReference type="InterPro" id="IPR012340">
    <property type="entry name" value="NA-bd_OB-fold"/>
</dbReference>
<evidence type="ECO:0000256" key="4">
    <source>
        <dbReference type="ARBA" id="ARBA00022763"/>
    </source>
</evidence>
<dbReference type="Gene3D" id="3.30.470.30">
    <property type="entry name" value="DNA ligase/mRNA capping enzyme"/>
    <property type="match status" value="1"/>
</dbReference>
<dbReference type="GO" id="GO:0006260">
    <property type="term" value="P:DNA replication"/>
    <property type="evidence" value="ECO:0007669"/>
    <property type="project" value="UniProtKB-KW"/>
</dbReference>
<dbReference type="GO" id="GO:0006310">
    <property type="term" value="P:DNA recombination"/>
    <property type="evidence" value="ECO:0007669"/>
    <property type="project" value="InterPro"/>
</dbReference>
<dbReference type="GO" id="GO:0006281">
    <property type="term" value="P:DNA repair"/>
    <property type="evidence" value="ECO:0007669"/>
    <property type="project" value="UniProtKB-KW"/>
</dbReference>
<dbReference type="GO" id="GO:0003910">
    <property type="term" value="F:DNA ligase (ATP) activity"/>
    <property type="evidence" value="ECO:0007669"/>
    <property type="project" value="UniProtKB-EC"/>
</dbReference>
<comment type="caution">
    <text evidence="8">The sequence shown here is derived from an EMBL/GenBank/DDBJ whole genome shotgun (WGS) entry which is preliminary data.</text>
</comment>
<evidence type="ECO:0000256" key="1">
    <source>
        <dbReference type="ARBA" id="ARBA00001968"/>
    </source>
</evidence>
<dbReference type="AlphaFoldDB" id="A0A0P8CZP1"/>
<dbReference type="EMBL" id="LJZQ01000009">
    <property type="protein sequence ID" value="KPQ28991.1"/>
    <property type="molecule type" value="Genomic_DNA"/>
</dbReference>
<evidence type="ECO:0000256" key="2">
    <source>
        <dbReference type="ARBA" id="ARBA00022598"/>
    </source>
</evidence>
<gene>
    <name evidence="8" type="primary">lig</name>
    <name evidence="8" type="ORF">HLUCCX14_07950</name>
</gene>
<dbReference type="PATRIC" id="fig|1305731.5.peg.3493"/>
<dbReference type="Pfam" id="PF14743">
    <property type="entry name" value="DNA_ligase_OB_2"/>
    <property type="match status" value="1"/>
</dbReference>
<dbReference type="PROSITE" id="PS50160">
    <property type="entry name" value="DNA_LIGASE_A3"/>
    <property type="match status" value="1"/>
</dbReference>
<dbReference type="PANTHER" id="PTHR47810:SF1">
    <property type="entry name" value="DNA LIGASE B"/>
    <property type="match status" value="1"/>
</dbReference>
<comment type="catalytic activity">
    <reaction evidence="6">
        <text>ATP + (deoxyribonucleotide)n-3'-hydroxyl + 5'-phospho-(deoxyribonucleotide)m = (deoxyribonucleotide)n+m + AMP + diphosphate.</text>
        <dbReference type="EC" id="6.5.1.1"/>
    </reaction>
</comment>
<dbReference type="InterPro" id="IPR012310">
    <property type="entry name" value="DNA_ligase_ATP-dep_cent"/>
</dbReference>
<evidence type="ECO:0000256" key="5">
    <source>
        <dbReference type="ARBA" id="ARBA00023204"/>
    </source>
</evidence>